<proteinExistence type="inferred from homology"/>
<evidence type="ECO:0000259" key="22">
    <source>
        <dbReference type="PROSITE" id="PS50974"/>
    </source>
</evidence>
<dbReference type="Gene3D" id="3.10.196.10">
    <property type="entry name" value="Vitamin B12-dependent methionine synthase, activation domain"/>
    <property type="match status" value="1"/>
</dbReference>
<evidence type="ECO:0000259" key="24">
    <source>
        <dbReference type="PROSITE" id="PS51337"/>
    </source>
</evidence>
<evidence type="ECO:0000256" key="12">
    <source>
        <dbReference type="ARBA" id="ARBA00022737"/>
    </source>
</evidence>
<dbReference type="Pfam" id="PF02310">
    <property type="entry name" value="B12-binding"/>
    <property type="match status" value="1"/>
</dbReference>
<dbReference type="STRING" id="1257118.L8GXD5"/>
<dbReference type="SMART" id="SM01018">
    <property type="entry name" value="B12-binding_2"/>
    <property type="match status" value="1"/>
</dbReference>
<dbReference type="GO" id="GO:0005829">
    <property type="term" value="C:cytosol"/>
    <property type="evidence" value="ECO:0007669"/>
    <property type="project" value="TreeGrafter"/>
</dbReference>
<dbReference type="PANTHER" id="PTHR45833:SF1">
    <property type="entry name" value="METHIONINE SYNTHASE"/>
    <property type="match status" value="1"/>
</dbReference>
<evidence type="ECO:0000256" key="17">
    <source>
        <dbReference type="PIRSR" id="PIRSR000381-1"/>
    </source>
</evidence>
<feature type="binding site" evidence="17">
    <location>
        <position position="286"/>
    </location>
    <ligand>
        <name>Zn(2+)</name>
        <dbReference type="ChEBI" id="CHEBI:29105"/>
    </ligand>
</feature>
<name>L8GXD5_ACACF</name>
<feature type="domain" description="Hcy-binding" evidence="20">
    <location>
        <begin position="10"/>
        <end position="354"/>
    </location>
</feature>
<dbReference type="Pfam" id="PF02574">
    <property type="entry name" value="S-methyl_trans"/>
    <property type="match status" value="1"/>
</dbReference>
<evidence type="ECO:0000256" key="13">
    <source>
        <dbReference type="ARBA" id="ARBA00022833"/>
    </source>
</evidence>
<evidence type="ECO:0000256" key="10">
    <source>
        <dbReference type="ARBA" id="ARBA00022691"/>
    </source>
</evidence>
<dbReference type="PIRSF" id="PIRSF000381">
    <property type="entry name" value="MetH"/>
    <property type="match status" value="1"/>
</dbReference>
<dbReference type="PANTHER" id="PTHR45833">
    <property type="entry name" value="METHIONINE SYNTHASE"/>
    <property type="match status" value="1"/>
</dbReference>
<gene>
    <name evidence="25" type="ORF">ACA1_063510</name>
</gene>
<comment type="cofactor">
    <cofactor evidence="1 16">
        <name>Zn(2+)</name>
        <dbReference type="ChEBI" id="CHEBI:29105"/>
    </cofactor>
</comment>
<evidence type="ECO:0000259" key="20">
    <source>
        <dbReference type="PROSITE" id="PS50970"/>
    </source>
</evidence>
<dbReference type="GO" id="GO:0032259">
    <property type="term" value="P:methylation"/>
    <property type="evidence" value="ECO:0007669"/>
    <property type="project" value="UniProtKB-KW"/>
</dbReference>
<keyword evidence="7 16" id="KW-0028">Amino-acid biosynthesis</keyword>
<dbReference type="Proteomes" id="UP000011083">
    <property type="component" value="Unassembled WGS sequence"/>
</dbReference>
<dbReference type="InterPro" id="IPR036724">
    <property type="entry name" value="Cobalamin-bd_sf"/>
</dbReference>
<evidence type="ECO:0000256" key="8">
    <source>
        <dbReference type="ARBA" id="ARBA00022628"/>
    </source>
</evidence>
<dbReference type="UniPathway" id="UPA00051">
    <property type="reaction ID" value="UER00081"/>
</dbReference>
<dbReference type="KEGG" id="acan:ACA1_063510"/>
<keyword evidence="10 16" id="KW-0949">S-adenosyl-L-methionine</keyword>
<dbReference type="GO" id="GO:0008270">
    <property type="term" value="F:zinc ion binding"/>
    <property type="evidence" value="ECO:0007669"/>
    <property type="project" value="UniProtKB-UniRule"/>
</dbReference>
<comment type="function">
    <text evidence="16">Catalyzes the transfer of a methyl group from methyl-cobalamin to homocysteine, yielding enzyme-bound cob(I)alamin and methionine. Subsequently, remethylates the cofactor using methyltetrahydrofolate.</text>
</comment>
<evidence type="ECO:0000256" key="19">
    <source>
        <dbReference type="PROSITE-ProRule" id="PRU00333"/>
    </source>
</evidence>
<evidence type="ECO:0000256" key="15">
    <source>
        <dbReference type="ARBA" id="ARBA00023285"/>
    </source>
</evidence>
<dbReference type="NCBIfam" id="TIGR02082">
    <property type="entry name" value="metH"/>
    <property type="match status" value="1"/>
</dbReference>
<evidence type="ECO:0000256" key="18">
    <source>
        <dbReference type="PIRSR" id="PIRSR000381-2"/>
    </source>
</evidence>
<feature type="binding site" evidence="18">
    <location>
        <begin position="1184"/>
        <end position="1185"/>
    </location>
    <ligand>
        <name>S-adenosyl-L-methionine</name>
        <dbReference type="ChEBI" id="CHEBI:59789"/>
    </ligand>
</feature>
<feature type="binding site" evidence="18">
    <location>
        <position position="791"/>
    </location>
    <ligand>
        <name>methylcob(III)alamin</name>
        <dbReference type="ChEBI" id="CHEBI:28115"/>
    </ligand>
</feature>
<dbReference type="Gene3D" id="3.20.20.330">
    <property type="entry name" value="Homocysteine-binding-like domain"/>
    <property type="match status" value="1"/>
</dbReference>
<keyword evidence="9 16" id="KW-0808">Transferase</keyword>
<evidence type="ECO:0000256" key="16">
    <source>
        <dbReference type="PIRNR" id="PIRNR000381"/>
    </source>
</evidence>
<dbReference type="Gene3D" id="1.10.288.10">
    <property type="entry name" value="Cobalamin-dependent Methionine Synthase, domain 2"/>
    <property type="match status" value="1"/>
</dbReference>
<keyword evidence="26" id="KW-1185">Reference proteome</keyword>
<dbReference type="Gene3D" id="3.20.20.20">
    <property type="entry name" value="Dihydropteroate synthase-like"/>
    <property type="match status" value="1"/>
</dbReference>
<dbReference type="FunFam" id="3.40.50.280:FF:000001">
    <property type="entry name" value="Methionine synthase"/>
    <property type="match status" value="1"/>
</dbReference>
<feature type="domain" description="Pterin-binding" evidence="21">
    <location>
        <begin position="332"/>
        <end position="593"/>
    </location>
</feature>
<dbReference type="InterPro" id="IPR036594">
    <property type="entry name" value="Meth_synthase_dom"/>
</dbReference>
<dbReference type="Pfam" id="PF02607">
    <property type="entry name" value="B12-binding_2"/>
    <property type="match status" value="1"/>
</dbReference>
<keyword evidence="6 16" id="KW-0489">Methyltransferase</keyword>
<feature type="binding site" evidence="18">
    <location>
        <position position="933"/>
    </location>
    <ligand>
        <name>S-adenosyl-L-methionine</name>
        <dbReference type="ChEBI" id="CHEBI:59789"/>
    </ligand>
</feature>
<dbReference type="SUPFAM" id="SSF52242">
    <property type="entry name" value="Cobalamin (vitamin B12)-binding domain"/>
    <property type="match status" value="1"/>
</dbReference>
<evidence type="ECO:0000256" key="11">
    <source>
        <dbReference type="ARBA" id="ARBA00022723"/>
    </source>
</evidence>
<dbReference type="InterPro" id="IPR004223">
    <property type="entry name" value="VitB12-dep_Met_synth_activ_dom"/>
</dbReference>
<dbReference type="CDD" id="cd02069">
    <property type="entry name" value="methionine_synthase_B12_BD"/>
    <property type="match status" value="1"/>
</dbReference>
<feature type="domain" description="B12-binding N-terminal" evidence="24">
    <location>
        <begin position="624"/>
        <end position="721"/>
    </location>
</feature>
<feature type="binding site" evidence="18">
    <location>
        <position position="671"/>
    </location>
    <ligand>
        <name>methylcob(III)alamin</name>
        <dbReference type="ChEBI" id="CHEBI:28115"/>
    </ligand>
</feature>
<dbReference type="VEuPathDB" id="AmoebaDB:ACA1_063510"/>
<dbReference type="InterPro" id="IPR037010">
    <property type="entry name" value="VitB12-dep_Met_synth_activ_sf"/>
</dbReference>
<dbReference type="Gene3D" id="3.40.50.280">
    <property type="entry name" value="Cobalamin-binding domain"/>
    <property type="match status" value="1"/>
</dbReference>
<dbReference type="PROSITE" id="PS50972">
    <property type="entry name" value="PTERIN_BINDING"/>
    <property type="match status" value="1"/>
</dbReference>
<evidence type="ECO:0000256" key="1">
    <source>
        <dbReference type="ARBA" id="ARBA00001947"/>
    </source>
</evidence>
<feature type="binding site" evidence="18">
    <location>
        <position position="795"/>
    </location>
    <ligand>
        <name>methylcob(III)alamin</name>
        <dbReference type="ChEBI" id="CHEBI:28115"/>
    </ligand>
</feature>
<evidence type="ECO:0000256" key="14">
    <source>
        <dbReference type="ARBA" id="ARBA00023167"/>
    </source>
</evidence>
<feature type="binding site" evidence="18">
    <location>
        <begin position="743"/>
        <end position="747"/>
    </location>
    <ligand>
        <name>methylcob(III)alamin</name>
        <dbReference type="ChEBI" id="CHEBI:28115"/>
    </ligand>
</feature>
<comment type="domain">
    <text evidence="16">Modular enzyme with four functionally distinct domains. The isolated Hcy-binding domain catalyzes methyl transfer from free methylcobalamin to homocysteine. The Hcy-binding domain in association with the pterin-binding domain catalyzes the methylation of cob(I)alamin by methyltetrahydrofolate and the methylation of homocysteine. The B12-binding domain binds the cofactor. The AdoMet activation domain binds S-adenosyl-L-methionine. Under aerobic conditions cob(I)alamin can be converted to inactive cob(II)alamin. Reductive methylation by S-adenosyl-L-methionine and flavodoxin regenerates methylcobalamin.</text>
</comment>
<feature type="domain" description="AdoMet activation" evidence="22">
    <location>
        <begin position="884"/>
        <end position="1220"/>
    </location>
</feature>
<dbReference type="AlphaFoldDB" id="L8GXD5"/>
<dbReference type="OrthoDB" id="261426at2759"/>
<feature type="binding site" evidence="17">
    <location>
        <position position="287"/>
    </location>
    <ligand>
        <name>Zn(2+)</name>
        <dbReference type="ChEBI" id="CHEBI:29105"/>
    </ligand>
</feature>
<dbReference type="GO" id="GO:0031419">
    <property type="term" value="F:cobalamin binding"/>
    <property type="evidence" value="ECO:0007669"/>
    <property type="project" value="UniProtKB-UniRule"/>
</dbReference>
<evidence type="ECO:0000256" key="3">
    <source>
        <dbReference type="ARBA" id="ARBA00005178"/>
    </source>
</evidence>
<dbReference type="SUPFAM" id="SSF56507">
    <property type="entry name" value="Methionine synthase activation domain-like"/>
    <property type="match status" value="1"/>
</dbReference>
<dbReference type="SUPFAM" id="SSF47644">
    <property type="entry name" value="Methionine synthase domain"/>
    <property type="match status" value="1"/>
</dbReference>
<comment type="caution">
    <text evidence="19">Lacks conserved residue(s) required for the propagation of feature annotation.</text>
</comment>
<dbReference type="GeneID" id="14918298"/>
<dbReference type="InterPro" id="IPR011822">
    <property type="entry name" value="MetH"/>
</dbReference>
<dbReference type="InterPro" id="IPR003726">
    <property type="entry name" value="HCY_dom"/>
</dbReference>
<dbReference type="FunFam" id="3.20.20.20:FF:000002">
    <property type="entry name" value="Methionine synthase"/>
    <property type="match status" value="1"/>
</dbReference>
<evidence type="ECO:0000313" key="26">
    <source>
        <dbReference type="Proteomes" id="UP000011083"/>
    </source>
</evidence>
<evidence type="ECO:0000256" key="4">
    <source>
        <dbReference type="ARBA" id="ARBA00010398"/>
    </source>
</evidence>
<dbReference type="InterPro" id="IPR036589">
    <property type="entry name" value="HCY_dom_sf"/>
</dbReference>
<dbReference type="InterPro" id="IPR006158">
    <property type="entry name" value="Cobalamin-bd"/>
</dbReference>
<dbReference type="PROSITE" id="PS50974">
    <property type="entry name" value="ADOMET_ACTIVATION"/>
    <property type="match status" value="1"/>
</dbReference>
<dbReference type="GO" id="GO:0050667">
    <property type="term" value="P:homocysteine metabolic process"/>
    <property type="evidence" value="ECO:0007669"/>
    <property type="project" value="TreeGrafter"/>
</dbReference>
<accession>L8GXD5</accession>
<evidence type="ECO:0000256" key="5">
    <source>
        <dbReference type="ARBA" id="ARBA00012032"/>
    </source>
</evidence>
<feature type="binding site" description="axial binding residue" evidence="17">
    <location>
        <position position="746"/>
    </location>
    <ligand>
        <name>methylcob(III)alamin</name>
        <dbReference type="ChEBI" id="CHEBI:28115"/>
    </ligand>
    <ligandPart>
        <name>Co</name>
        <dbReference type="ChEBI" id="CHEBI:27638"/>
    </ligandPart>
</feature>
<dbReference type="PROSITE" id="PS51332">
    <property type="entry name" value="B12_BINDING"/>
    <property type="match status" value="1"/>
</dbReference>
<dbReference type="GO" id="GO:0046653">
    <property type="term" value="P:tetrahydrofolate metabolic process"/>
    <property type="evidence" value="ECO:0007669"/>
    <property type="project" value="TreeGrafter"/>
</dbReference>
<keyword evidence="11 16" id="KW-0479">Metal-binding</keyword>
<organism evidence="25 26">
    <name type="scientific">Acanthamoeba castellanii (strain ATCC 30010 / Neff)</name>
    <dbReference type="NCBI Taxonomy" id="1257118"/>
    <lineage>
        <taxon>Eukaryota</taxon>
        <taxon>Amoebozoa</taxon>
        <taxon>Discosea</taxon>
        <taxon>Longamoebia</taxon>
        <taxon>Centramoebida</taxon>
        <taxon>Acanthamoebidae</taxon>
        <taxon>Acanthamoeba</taxon>
    </lineage>
</organism>
<feature type="binding site" evidence="18">
    <location>
        <position position="847"/>
    </location>
    <ligand>
        <name>methylcob(III)alamin</name>
        <dbReference type="ChEBI" id="CHEBI:28115"/>
    </ligand>
</feature>
<dbReference type="PROSITE" id="PS51337">
    <property type="entry name" value="B12_BINDING_NTER"/>
    <property type="match status" value="1"/>
</dbReference>
<dbReference type="EMBL" id="KB007974">
    <property type="protein sequence ID" value="ELR17587.1"/>
    <property type="molecule type" value="Genomic_DNA"/>
</dbReference>
<dbReference type="Pfam" id="PF00809">
    <property type="entry name" value="Pterin_bind"/>
    <property type="match status" value="1"/>
</dbReference>
<evidence type="ECO:0000256" key="7">
    <source>
        <dbReference type="ARBA" id="ARBA00022605"/>
    </source>
</evidence>
<dbReference type="SUPFAM" id="SSF51717">
    <property type="entry name" value="Dihydropteroate synthetase-like"/>
    <property type="match status" value="1"/>
</dbReference>
<dbReference type="InterPro" id="IPR011005">
    <property type="entry name" value="Dihydropteroate_synth-like_sf"/>
</dbReference>
<evidence type="ECO:0000259" key="21">
    <source>
        <dbReference type="PROSITE" id="PS50972"/>
    </source>
</evidence>
<keyword evidence="15 16" id="KW-0170">Cobalt</keyword>
<comment type="similarity">
    <text evidence="4">Belongs to the vitamin-B12 dependent methionine synthase family.</text>
</comment>
<reference evidence="25 26" key="1">
    <citation type="journal article" date="2013" name="Genome Biol.">
        <title>Genome of Acanthamoeba castellanii highlights extensive lateral gene transfer and early evolution of tyrosine kinase signaling.</title>
        <authorList>
            <person name="Clarke M."/>
            <person name="Lohan A.J."/>
            <person name="Liu B."/>
            <person name="Lagkouvardos I."/>
            <person name="Roy S."/>
            <person name="Zafar N."/>
            <person name="Bertelli C."/>
            <person name="Schilde C."/>
            <person name="Kianianmomeni A."/>
            <person name="Burglin T.R."/>
            <person name="Frech C."/>
            <person name="Turcotte B."/>
            <person name="Kopec K.O."/>
            <person name="Synnott J.M."/>
            <person name="Choo C."/>
            <person name="Paponov I."/>
            <person name="Finkler A."/>
            <person name="Soon Heng Tan C."/>
            <person name="Hutchins A.P."/>
            <person name="Weinmeier T."/>
            <person name="Rattei T."/>
            <person name="Chu J.S."/>
            <person name="Gimenez G."/>
            <person name="Irimia M."/>
            <person name="Rigden D.J."/>
            <person name="Fitzpatrick D.A."/>
            <person name="Lorenzo-Morales J."/>
            <person name="Bateman A."/>
            <person name="Chiu C.H."/>
            <person name="Tang P."/>
            <person name="Hegemann P."/>
            <person name="Fromm H."/>
            <person name="Raoult D."/>
            <person name="Greub G."/>
            <person name="Miranda-Saavedra D."/>
            <person name="Chen N."/>
            <person name="Nash P."/>
            <person name="Ginger M.L."/>
            <person name="Horn M."/>
            <person name="Schaap P."/>
            <person name="Caler L."/>
            <person name="Loftus B."/>
        </authorList>
    </citation>
    <scope>NUCLEOTIDE SEQUENCE [LARGE SCALE GENOMIC DNA]</scope>
    <source>
        <strain evidence="25 26">Neff</strain>
    </source>
</reference>
<dbReference type="InterPro" id="IPR000489">
    <property type="entry name" value="Pterin-binding_dom"/>
</dbReference>
<dbReference type="Pfam" id="PF02965">
    <property type="entry name" value="Met_synt_B12"/>
    <property type="match status" value="1"/>
</dbReference>
<keyword evidence="14 16" id="KW-0486">Methionine biosynthesis</keyword>
<keyword evidence="13 16" id="KW-0862">Zinc</keyword>
<dbReference type="OMA" id="ADCIAMS"/>
<feature type="binding site" evidence="17">
    <location>
        <position position="253"/>
    </location>
    <ligand>
        <name>Zn(2+)</name>
        <dbReference type="ChEBI" id="CHEBI:29105"/>
    </ligand>
</feature>
<feature type="domain" description="B12-binding" evidence="23">
    <location>
        <begin position="733"/>
        <end position="868"/>
    </location>
</feature>
<dbReference type="EC" id="2.1.1.13" evidence="5 16"/>
<keyword evidence="12" id="KW-0677">Repeat</keyword>
<dbReference type="InterPro" id="IPR050554">
    <property type="entry name" value="Met_Synthase/Corrinoid"/>
</dbReference>
<dbReference type="Gene3D" id="1.10.1240.10">
    <property type="entry name" value="Methionine synthase domain"/>
    <property type="match status" value="1"/>
</dbReference>
<dbReference type="CDD" id="cd00740">
    <property type="entry name" value="MeTr"/>
    <property type="match status" value="1"/>
</dbReference>
<evidence type="ECO:0000256" key="2">
    <source>
        <dbReference type="ARBA" id="ARBA00001956"/>
    </source>
</evidence>
<evidence type="ECO:0000256" key="6">
    <source>
        <dbReference type="ARBA" id="ARBA00022603"/>
    </source>
</evidence>
<evidence type="ECO:0000259" key="23">
    <source>
        <dbReference type="PROSITE" id="PS51332"/>
    </source>
</evidence>
<protein>
    <recommendedName>
        <fullName evidence="5 16">Methionine synthase</fullName>
        <ecNumber evidence="5 16">2.1.1.13</ecNumber>
    </recommendedName>
    <alternativeName>
        <fullName evidence="16">5-methyltetrahydrofolate--homocysteine methyltransferase</fullName>
    </alternativeName>
</protein>
<dbReference type="FunFam" id="1.10.1240.10:FF:000001">
    <property type="entry name" value="Methionine synthase"/>
    <property type="match status" value="1"/>
</dbReference>
<dbReference type="InterPro" id="IPR003759">
    <property type="entry name" value="Cbl-bd_cap"/>
</dbReference>
<dbReference type="InterPro" id="IPR033706">
    <property type="entry name" value="Met_synthase_B12-bd"/>
</dbReference>
<evidence type="ECO:0000313" key="25">
    <source>
        <dbReference type="EMBL" id="ELR17587.1"/>
    </source>
</evidence>
<sequence>MSANQEDAKTKQLRELMEKQILLMDGAMGSLIQEYKLTEEEFRGERFKDHTHPLRGDNDLLCITRPHVIKEIHMRYLDAGSHIIETNTFNSTSISQADYGLETLAYEMNKAAAQLAKECTAEAMRKDPSIPRFVAGALGPTNRTASVSPKVEDPAFRNVTFEELVEAYTEQAKGLYDGGADILLVETIFDTLNAKAALYALIELFEDPKYPRIPLFISGTVIDKNGRTLSGQTVEAFYISVSHAKPLAVGLNCALGAVEIRPFLQQISNLAEEFADEGLINVAGGCCGTTPDTIRAAAAALKDVSPRKIPQLPPYLRLSGLELLTFTPDLNFVNVGERCNVTGSRMFANLIKANKLDKALEVAKLQIQNGAQILDINFDEAMLDSEASMSKFLRLIASEPDISRVPVMLDSSKFSVIHTGLRLVQGKCIVNSISLKEGETDFLDKARLIQKFGAAVVVMAFDEEGQATSTERKFEICERSYRLLTEKVGFLPQDIIFDPNILTVATGIEEHNNYAVNFIEAIKEIKARLPHAKVSGGVSNLSFSFRGFDSLRETMHSVFLYHAIKVGMDMGIVNAGNLPIYDSIPKEALDLVEDCIFNRRPDSTERLLAYASSQGKDKKESTKTVDEWRTTSVEERLKHALIKGIDQYVDEDTEEARLNKQRFPSALNIIEGPLMDGMNIVGDLFGAGKMFLPQVIKSARVMKKAVAYLTPFMEAEKEAARLAGGFEAEETHAPKVLMATVKGDVHDIGKNIVGVVLGCNNYKVIDLGVMTPCDKIIKTAIEHNVDVIGLSGLITPSLDEMVFVAKELKKHGLKIPLLIGGATTSRVHTAVKISPNYDHPVIHVADASRSVYVVSSLLDPNAKQEYAAEIADEYTEVREEHYASLRERKYLSLEVARKKKPVVNWSRVTPVAPTFLGARRVEYDLAELVPYIDWNPFFQVWQLRGSYPTRNYPRVFEDAKVGEQARKLFDDAQAMLAEIIAQRSLKAVGVVAFYPAQSVQEDIEVYASEEAREGEAAAKFYGLRQQAEKATDEPYAALGDFVAPKGSGVKDYIGLFAVSAGFGLDELIAGHKANHDDFSIILAQALADRLAEAFAEKLHADVRTKMWGYSKDEQLDASDLLKIKYQGIRPAPGYPTQPDHTEKITMWNLMKIKEESGIELTESLAMLPAASVSGLYFANEHAKYFAVGKITKDQINEYAQRKGQSVEEAEKWLSANLSYQ</sequence>
<dbReference type="GO" id="GO:0008705">
    <property type="term" value="F:methionine synthase activity"/>
    <property type="evidence" value="ECO:0007669"/>
    <property type="project" value="UniProtKB-UniRule"/>
</dbReference>
<feature type="binding site" evidence="18">
    <location>
        <position position="1129"/>
    </location>
    <ligand>
        <name>S-adenosyl-L-methionine</name>
        <dbReference type="ChEBI" id="CHEBI:59789"/>
    </ligand>
</feature>
<keyword evidence="8 16" id="KW-0846">Cobalamin</keyword>
<dbReference type="SUPFAM" id="SSF82282">
    <property type="entry name" value="Homocysteine S-methyltransferase"/>
    <property type="match status" value="1"/>
</dbReference>
<comment type="catalytic activity">
    <reaction evidence="16">
        <text>(6S)-5-methyl-5,6,7,8-tetrahydrofolate + L-homocysteine = (6S)-5,6,7,8-tetrahydrofolate + L-methionine</text>
        <dbReference type="Rhea" id="RHEA:11172"/>
        <dbReference type="ChEBI" id="CHEBI:18608"/>
        <dbReference type="ChEBI" id="CHEBI:57453"/>
        <dbReference type="ChEBI" id="CHEBI:57844"/>
        <dbReference type="ChEBI" id="CHEBI:58199"/>
        <dbReference type="EC" id="2.1.1.13"/>
    </reaction>
</comment>
<dbReference type="PROSITE" id="PS50970">
    <property type="entry name" value="HCY"/>
    <property type="match status" value="1"/>
</dbReference>
<dbReference type="RefSeq" id="XP_004339600.1">
    <property type="nucleotide sequence ID" value="XM_004339552.1"/>
</dbReference>
<comment type="pathway">
    <text evidence="3 16">Amino-acid biosynthesis; L-methionine biosynthesis via de novo pathway; L-methionine from L-homocysteine (MetH route): step 1/1.</text>
</comment>
<evidence type="ECO:0000256" key="9">
    <source>
        <dbReference type="ARBA" id="ARBA00022679"/>
    </source>
</evidence>
<dbReference type="FunFam" id="3.20.20.330:FF:000001">
    <property type="entry name" value="Methionine synthase"/>
    <property type="match status" value="1"/>
</dbReference>
<comment type="cofactor">
    <cofactor evidence="2 16 17">
        <name>methylcob(III)alamin</name>
        <dbReference type="ChEBI" id="CHEBI:28115"/>
    </cofactor>
</comment>